<evidence type="ECO:0000256" key="1">
    <source>
        <dbReference type="SAM" id="MobiDB-lite"/>
    </source>
</evidence>
<accession>A0AAN9UPT4</accession>
<evidence type="ECO:0000313" key="3">
    <source>
        <dbReference type="EMBL" id="KAK7751618.1"/>
    </source>
</evidence>
<proteinExistence type="predicted"/>
<gene>
    <name evidence="3" type="ORF">SLS62_006444</name>
</gene>
<dbReference type="PANTHER" id="PTHR20932:SF31">
    <property type="entry name" value="RING-TYPE DOMAIN-CONTAINING PROTEIN"/>
    <property type="match status" value="1"/>
</dbReference>
<dbReference type="AlphaFoldDB" id="A0AAN9UPT4"/>
<feature type="compositionally biased region" description="Pro residues" evidence="1">
    <location>
        <begin position="98"/>
        <end position="118"/>
    </location>
</feature>
<protein>
    <recommendedName>
        <fullName evidence="2">LysM domain-containing protein</fullName>
    </recommendedName>
</protein>
<organism evidence="3 4">
    <name type="scientific">Diatrype stigma</name>
    <dbReference type="NCBI Taxonomy" id="117547"/>
    <lineage>
        <taxon>Eukaryota</taxon>
        <taxon>Fungi</taxon>
        <taxon>Dikarya</taxon>
        <taxon>Ascomycota</taxon>
        <taxon>Pezizomycotina</taxon>
        <taxon>Sordariomycetes</taxon>
        <taxon>Xylariomycetidae</taxon>
        <taxon>Xylariales</taxon>
        <taxon>Diatrypaceae</taxon>
        <taxon>Diatrype</taxon>
    </lineage>
</organism>
<sequence length="271" mass="29535">MESCCTCAKLLSAVPRYDAAAAFEEKKPLPEDRRLGCCGRVDNARFSAYCPYCQISERGSSSSVLPPNLKDPPSYTSSIATKPREPPPPPYTASADDPPQPSPSAPEPKAQNPPSPPPRSEDTLHFLQLPDDTVASLSLRYGVSAAALRRANRLHSDHLLAGRRTVVIPGGGASLSPRPVEGEAGERRARALRRWMVRCKVADYDVALLYLGQAAYDLEAAVAAYLADEAWEREHPLEGEAARRGKEKKKKKGEERKEGGFGGRLGTFVRR</sequence>
<dbReference type="Proteomes" id="UP001320420">
    <property type="component" value="Unassembled WGS sequence"/>
</dbReference>
<dbReference type="Gene3D" id="3.10.350.10">
    <property type="entry name" value="LysM domain"/>
    <property type="match status" value="1"/>
</dbReference>
<keyword evidence="4" id="KW-1185">Reference proteome</keyword>
<feature type="region of interest" description="Disordered" evidence="1">
    <location>
        <begin position="59"/>
        <end position="124"/>
    </location>
</feature>
<name>A0AAN9UPT4_9PEZI</name>
<reference evidence="3 4" key="1">
    <citation type="submission" date="2024-02" db="EMBL/GenBank/DDBJ databases">
        <title>De novo assembly and annotation of 12 fungi associated with fruit tree decline syndrome in Ontario, Canada.</title>
        <authorList>
            <person name="Sulman M."/>
            <person name="Ellouze W."/>
            <person name="Ilyukhin E."/>
        </authorList>
    </citation>
    <scope>NUCLEOTIDE SEQUENCE [LARGE SCALE GENOMIC DNA]</scope>
    <source>
        <strain evidence="3 4">M11/M66-122</strain>
    </source>
</reference>
<comment type="caution">
    <text evidence="3">The sequence shown here is derived from an EMBL/GenBank/DDBJ whole genome shotgun (WGS) entry which is preliminary data.</text>
</comment>
<dbReference type="PANTHER" id="PTHR20932">
    <property type="entry name" value="LYSM AND PUTATIVE PEPTIDOGLYCAN-BINDING DOMAIN-CONTAINING PROTEIN"/>
    <property type="match status" value="1"/>
</dbReference>
<feature type="domain" description="LysM" evidence="2">
    <location>
        <begin position="130"/>
        <end position="164"/>
    </location>
</feature>
<dbReference type="CDD" id="cd00118">
    <property type="entry name" value="LysM"/>
    <property type="match status" value="1"/>
</dbReference>
<evidence type="ECO:0000259" key="2">
    <source>
        <dbReference type="Pfam" id="PF01476"/>
    </source>
</evidence>
<evidence type="ECO:0000313" key="4">
    <source>
        <dbReference type="Proteomes" id="UP001320420"/>
    </source>
</evidence>
<dbReference type="InterPro" id="IPR018392">
    <property type="entry name" value="LysM"/>
</dbReference>
<dbReference type="InterPro" id="IPR036779">
    <property type="entry name" value="LysM_dom_sf"/>
</dbReference>
<dbReference type="InterPro" id="IPR045030">
    <property type="entry name" value="LYSM1-4"/>
</dbReference>
<feature type="region of interest" description="Disordered" evidence="1">
    <location>
        <begin position="236"/>
        <end position="271"/>
    </location>
</feature>
<dbReference type="Pfam" id="PF01476">
    <property type="entry name" value="LysM"/>
    <property type="match status" value="1"/>
</dbReference>
<dbReference type="EMBL" id="JAKJXP020000047">
    <property type="protein sequence ID" value="KAK7751618.1"/>
    <property type="molecule type" value="Genomic_DNA"/>
</dbReference>